<keyword evidence="4" id="KW-1133">Transmembrane helix</keyword>
<keyword evidence="2" id="KW-0863">Zinc-finger</keyword>
<keyword evidence="7" id="KW-1185">Reference proteome</keyword>
<evidence type="ECO:0000256" key="2">
    <source>
        <dbReference type="ARBA" id="ARBA00022771"/>
    </source>
</evidence>
<dbReference type="InterPro" id="IPR013083">
    <property type="entry name" value="Znf_RING/FYVE/PHD"/>
</dbReference>
<dbReference type="GO" id="GO:0008270">
    <property type="term" value="F:zinc ion binding"/>
    <property type="evidence" value="ECO:0007669"/>
    <property type="project" value="UniProtKB-KW"/>
</dbReference>
<gene>
    <name evidence="6" type="ORF">JAAARDRAFT_119066</name>
</gene>
<dbReference type="SUPFAM" id="SSF57850">
    <property type="entry name" value="RING/U-box"/>
    <property type="match status" value="1"/>
</dbReference>
<dbReference type="Pfam" id="PF12906">
    <property type="entry name" value="RINGv"/>
    <property type="match status" value="1"/>
</dbReference>
<evidence type="ECO:0000259" key="5">
    <source>
        <dbReference type="PROSITE" id="PS51292"/>
    </source>
</evidence>
<dbReference type="PANTHER" id="PTHR46347:SF1">
    <property type="entry name" value="RING_FYVE_PHD ZINC FINGER SUPERFAMILY PROTEIN"/>
    <property type="match status" value="1"/>
</dbReference>
<reference evidence="7" key="1">
    <citation type="journal article" date="2014" name="Proc. Natl. Acad. Sci. U.S.A.">
        <title>Extensive sampling of basidiomycete genomes demonstrates inadequacy of the white-rot/brown-rot paradigm for wood decay fungi.</title>
        <authorList>
            <person name="Riley R."/>
            <person name="Salamov A.A."/>
            <person name="Brown D.W."/>
            <person name="Nagy L.G."/>
            <person name="Floudas D."/>
            <person name="Held B.W."/>
            <person name="Levasseur A."/>
            <person name="Lombard V."/>
            <person name="Morin E."/>
            <person name="Otillar R."/>
            <person name="Lindquist E.A."/>
            <person name="Sun H."/>
            <person name="LaButti K.M."/>
            <person name="Schmutz J."/>
            <person name="Jabbour D."/>
            <person name="Luo H."/>
            <person name="Baker S.E."/>
            <person name="Pisabarro A.G."/>
            <person name="Walton J.D."/>
            <person name="Blanchette R.A."/>
            <person name="Henrissat B."/>
            <person name="Martin F."/>
            <person name="Cullen D."/>
            <person name="Hibbett D.S."/>
            <person name="Grigoriev I.V."/>
        </authorList>
    </citation>
    <scope>NUCLEOTIDE SEQUENCE [LARGE SCALE GENOMIC DNA]</scope>
    <source>
        <strain evidence="7">MUCL 33604</strain>
    </source>
</reference>
<dbReference type="PROSITE" id="PS51292">
    <property type="entry name" value="ZF_RING_CH"/>
    <property type="match status" value="1"/>
</dbReference>
<feature type="transmembrane region" description="Helical" evidence="4">
    <location>
        <begin position="222"/>
        <end position="243"/>
    </location>
</feature>
<proteinExistence type="predicted"/>
<dbReference type="OrthoDB" id="264354at2759"/>
<dbReference type="EMBL" id="KL197710">
    <property type="protein sequence ID" value="KDQ63475.1"/>
    <property type="molecule type" value="Genomic_DNA"/>
</dbReference>
<feature type="transmembrane region" description="Helical" evidence="4">
    <location>
        <begin position="80"/>
        <end position="106"/>
    </location>
</feature>
<accession>A0A067QBG6</accession>
<dbReference type="STRING" id="933084.A0A067QBG6"/>
<dbReference type="AlphaFoldDB" id="A0A067QBG6"/>
<feature type="domain" description="RING-CH-type" evidence="5">
    <location>
        <begin position="5"/>
        <end position="69"/>
    </location>
</feature>
<dbReference type="InParanoid" id="A0A067QBG6"/>
<keyword evidence="4" id="KW-0812">Transmembrane</keyword>
<keyword evidence="1" id="KW-0479">Metal-binding</keyword>
<dbReference type="SMART" id="SM00744">
    <property type="entry name" value="RINGv"/>
    <property type="match status" value="1"/>
</dbReference>
<keyword evidence="4" id="KW-0472">Membrane</keyword>
<organism evidence="6 7">
    <name type="scientific">Jaapia argillacea MUCL 33604</name>
    <dbReference type="NCBI Taxonomy" id="933084"/>
    <lineage>
        <taxon>Eukaryota</taxon>
        <taxon>Fungi</taxon>
        <taxon>Dikarya</taxon>
        <taxon>Basidiomycota</taxon>
        <taxon>Agaricomycotina</taxon>
        <taxon>Agaricomycetes</taxon>
        <taxon>Agaricomycetidae</taxon>
        <taxon>Jaapiales</taxon>
        <taxon>Jaapiaceae</taxon>
        <taxon>Jaapia</taxon>
    </lineage>
</organism>
<evidence type="ECO:0000313" key="6">
    <source>
        <dbReference type="EMBL" id="KDQ63475.1"/>
    </source>
</evidence>
<dbReference type="HOGENOM" id="CLU_045297_0_0_1"/>
<dbReference type="Proteomes" id="UP000027265">
    <property type="component" value="Unassembled WGS sequence"/>
</dbReference>
<protein>
    <recommendedName>
        <fullName evidence="5">RING-CH-type domain-containing protein</fullName>
    </recommendedName>
</protein>
<keyword evidence="3" id="KW-0862">Zinc</keyword>
<dbReference type="Gene3D" id="3.30.40.10">
    <property type="entry name" value="Zinc/RING finger domain, C3HC4 (zinc finger)"/>
    <property type="match status" value="1"/>
</dbReference>
<name>A0A067QBG6_9AGAM</name>
<sequence length="265" mass="29962">MAEEPRESLEKQCRICLDGPDPVMGRLIRPCLCKGSISYVHIKCLQRWRNSFETAFFACPQCHYRYHFGRTRVMGIATNAVVVGAVSSILFTILVLCSSFITTYFLSALEESSTDGSYYYSYVSFWPYDVVRDLIRAAVRILRDEEGILDEAFFSRSGSRSTTIPNVSSPPGLFRRLIQRFLLGLPVVGAGSIVHLLLSMPFPLGWIARYRANRSRRGSRDAATIVVVVLIVVGAARALYKVYDLTQRFTRRLLLRAEDAILEVQ</sequence>
<dbReference type="PANTHER" id="PTHR46347">
    <property type="entry name" value="RING/FYVE/PHD ZINC FINGER SUPERFAMILY PROTEIN"/>
    <property type="match status" value="1"/>
</dbReference>
<feature type="transmembrane region" description="Helical" evidence="4">
    <location>
        <begin position="181"/>
        <end position="202"/>
    </location>
</feature>
<evidence type="ECO:0000256" key="1">
    <source>
        <dbReference type="ARBA" id="ARBA00022723"/>
    </source>
</evidence>
<dbReference type="CDD" id="cd16495">
    <property type="entry name" value="RING_CH-C4HC3_MARCH"/>
    <property type="match status" value="1"/>
</dbReference>
<evidence type="ECO:0000256" key="3">
    <source>
        <dbReference type="ARBA" id="ARBA00022833"/>
    </source>
</evidence>
<evidence type="ECO:0000256" key="4">
    <source>
        <dbReference type="SAM" id="Phobius"/>
    </source>
</evidence>
<evidence type="ECO:0000313" key="7">
    <source>
        <dbReference type="Proteomes" id="UP000027265"/>
    </source>
</evidence>
<dbReference type="InterPro" id="IPR011016">
    <property type="entry name" value="Znf_RING-CH"/>
</dbReference>